<dbReference type="Proteomes" id="UP000325787">
    <property type="component" value="Chromosome"/>
</dbReference>
<gene>
    <name evidence="1" type="ORF">EKG83_31670</name>
</gene>
<keyword evidence="2" id="KW-1185">Reference proteome</keyword>
<accession>A0A5Q0H555</accession>
<dbReference type="OrthoDB" id="4191322at2"/>
<proteinExistence type="predicted"/>
<evidence type="ECO:0000313" key="2">
    <source>
        <dbReference type="Proteomes" id="UP000325787"/>
    </source>
</evidence>
<name>A0A5Q0H555_SACSY</name>
<evidence type="ECO:0000313" key="1">
    <source>
        <dbReference type="EMBL" id="QFZ21346.1"/>
    </source>
</evidence>
<organism evidence="1 2">
    <name type="scientific">Saccharothrix syringae</name>
    <name type="common">Nocardiopsis syringae</name>
    <dbReference type="NCBI Taxonomy" id="103733"/>
    <lineage>
        <taxon>Bacteria</taxon>
        <taxon>Bacillati</taxon>
        <taxon>Actinomycetota</taxon>
        <taxon>Actinomycetes</taxon>
        <taxon>Pseudonocardiales</taxon>
        <taxon>Pseudonocardiaceae</taxon>
        <taxon>Saccharothrix</taxon>
    </lineage>
</organism>
<protein>
    <submittedName>
        <fullName evidence="1">Uncharacterized protein</fullName>
    </submittedName>
</protein>
<sequence length="115" mass="13111">MPQTGVPAEYGSLVNDPGSGQVELLTGREDGPVHLTIEVHDSPAPPSPRTWEESVTAIVRWERVTRARIQQLDITMDEEWEFELPAPHFVLEAHYQADEDHEQWLLRLWPATTTT</sequence>
<dbReference type="EMBL" id="CP034550">
    <property type="protein sequence ID" value="QFZ21346.1"/>
    <property type="molecule type" value="Genomic_DNA"/>
</dbReference>
<reference evidence="2" key="1">
    <citation type="journal article" date="2021" name="Curr. Microbiol.">
        <title>Complete genome of nocamycin-producing strain Saccharothrix syringae NRRL B-16468 reveals the biosynthetic potential for secondary metabolites.</title>
        <authorList>
            <person name="Mo X."/>
            <person name="Yang S."/>
        </authorList>
    </citation>
    <scope>NUCLEOTIDE SEQUENCE [LARGE SCALE GENOMIC DNA]</scope>
    <source>
        <strain evidence="2">ATCC 51364 / DSM 43886 / JCM 6844 / KCTC 9398 / NBRC 14523 / NRRL B-16468 / INA 2240</strain>
    </source>
</reference>
<dbReference type="AlphaFoldDB" id="A0A5Q0H555"/>
<dbReference type="KEGG" id="ssyi:EKG83_31670"/>